<proteinExistence type="predicted"/>
<comment type="caution">
    <text evidence="1">The sequence shown here is derived from an EMBL/GenBank/DDBJ whole genome shotgun (WGS) entry which is preliminary data.</text>
</comment>
<dbReference type="InterPro" id="IPR023198">
    <property type="entry name" value="PGP-like_dom2"/>
</dbReference>
<reference evidence="1" key="1">
    <citation type="journal article" date="2021" name="Open Biol.">
        <title>Shared evolutionary footprints suggest mitochondrial oxidative damage underlies multiple complex I losses in fungi.</title>
        <authorList>
            <person name="Schikora-Tamarit M.A."/>
            <person name="Marcet-Houben M."/>
            <person name="Nosek J."/>
            <person name="Gabaldon T."/>
        </authorList>
    </citation>
    <scope>NUCLEOTIDE SEQUENCE</scope>
    <source>
        <strain evidence="1">CBS2887</strain>
    </source>
</reference>
<dbReference type="SUPFAM" id="SSF56784">
    <property type="entry name" value="HAD-like"/>
    <property type="match status" value="1"/>
</dbReference>
<dbReference type="AlphaFoldDB" id="A0A9P8PL98"/>
<reference evidence="1" key="2">
    <citation type="submission" date="2021-01" db="EMBL/GenBank/DDBJ databases">
        <authorList>
            <person name="Schikora-Tamarit M.A."/>
        </authorList>
    </citation>
    <scope>NUCLEOTIDE SEQUENCE</scope>
    <source>
        <strain evidence="1">CBS2887</strain>
    </source>
</reference>
<sequence length="237" mass="25985">MTKKVTLQTDIIEFDLDGTLVETTLAVEHIWTDMCKEHNVDPSDLFQHTHGVRTSDTLARYFPAIDNTDNKAALAFDTSIVTKYGQYVKIIPGAPELLKALKAGRWCIVTSGNEELATGWFKPGQIFHDIPKPEVFICAHMVSQGKPHPEGFETGAKLMAKNLGLDANTITRQVYEDSIAGVKAGVASGATVIGIASCFKPEDLYKAGASYVIQDMNSVKVLDGEKIELELDVIERE</sequence>
<dbReference type="SFLD" id="SFLDS00003">
    <property type="entry name" value="Haloacid_Dehalogenase"/>
    <property type="match status" value="1"/>
</dbReference>
<dbReference type="PANTHER" id="PTHR43481">
    <property type="entry name" value="FRUCTOSE-1-PHOSPHATE PHOSPHATASE"/>
    <property type="match status" value="1"/>
</dbReference>
<dbReference type="InterPro" id="IPR051806">
    <property type="entry name" value="HAD-like_SPP"/>
</dbReference>
<dbReference type="InterPro" id="IPR041492">
    <property type="entry name" value="HAD_2"/>
</dbReference>
<dbReference type="Gene3D" id="3.40.50.1000">
    <property type="entry name" value="HAD superfamily/HAD-like"/>
    <property type="match status" value="1"/>
</dbReference>
<dbReference type="Proteomes" id="UP000774326">
    <property type="component" value="Unassembled WGS sequence"/>
</dbReference>
<dbReference type="InterPro" id="IPR023214">
    <property type="entry name" value="HAD_sf"/>
</dbReference>
<evidence type="ECO:0000313" key="1">
    <source>
        <dbReference type="EMBL" id="KAH3673467.1"/>
    </source>
</evidence>
<evidence type="ECO:0000313" key="2">
    <source>
        <dbReference type="Proteomes" id="UP000774326"/>
    </source>
</evidence>
<gene>
    <name evidence="1" type="ORF">WICPIJ_009756</name>
</gene>
<dbReference type="OrthoDB" id="40579at2759"/>
<dbReference type="Pfam" id="PF13419">
    <property type="entry name" value="HAD_2"/>
    <property type="match status" value="1"/>
</dbReference>
<dbReference type="Gene3D" id="1.10.150.240">
    <property type="entry name" value="Putative phosphatase, domain 2"/>
    <property type="match status" value="1"/>
</dbReference>
<keyword evidence="2" id="KW-1185">Reference proteome</keyword>
<dbReference type="EMBL" id="JAEUBG010005643">
    <property type="protein sequence ID" value="KAH3673467.1"/>
    <property type="molecule type" value="Genomic_DNA"/>
</dbReference>
<dbReference type="GO" id="GO:0003850">
    <property type="term" value="F:2-deoxyglucose-6-phosphatase activity"/>
    <property type="evidence" value="ECO:0007669"/>
    <property type="project" value="TreeGrafter"/>
</dbReference>
<organism evidence="1 2">
    <name type="scientific">Wickerhamomyces pijperi</name>
    <name type="common">Yeast</name>
    <name type="synonym">Pichia pijperi</name>
    <dbReference type="NCBI Taxonomy" id="599730"/>
    <lineage>
        <taxon>Eukaryota</taxon>
        <taxon>Fungi</taxon>
        <taxon>Dikarya</taxon>
        <taxon>Ascomycota</taxon>
        <taxon>Saccharomycotina</taxon>
        <taxon>Saccharomycetes</taxon>
        <taxon>Phaffomycetales</taxon>
        <taxon>Wickerhamomycetaceae</taxon>
        <taxon>Wickerhamomyces</taxon>
    </lineage>
</organism>
<dbReference type="PANTHER" id="PTHR43481:SF9">
    <property type="entry name" value="2-DEOXYGLUCOSE-6-PHOSPHATE PHOSPHATASE 1-RELATED"/>
    <property type="match status" value="1"/>
</dbReference>
<dbReference type="SFLD" id="SFLDG01129">
    <property type="entry name" value="C1.5:_HAD__Beta-PGM__Phosphata"/>
    <property type="match status" value="1"/>
</dbReference>
<name>A0A9P8PL98_WICPI</name>
<dbReference type="InterPro" id="IPR036412">
    <property type="entry name" value="HAD-like_sf"/>
</dbReference>
<protein>
    <submittedName>
        <fullName evidence="1">Uncharacterized protein</fullName>
    </submittedName>
</protein>
<accession>A0A9P8PL98</accession>